<organism evidence="1">
    <name type="scientific">Anguilla anguilla</name>
    <name type="common">European freshwater eel</name>
    <name type="synonym">Muraena anguilla</name>
    <dbReference type="NCBI Taxonomy" id="7936"/>
    <lineage>
        <taxon>Eukaryota</taxon>
        <taxon>Metazoa</taxon>
        <taxon>Chordata</taxon>
        <taxon>Craniata</taxon>
        <taxon>Vertebrata</taxon>
        <taxon>Euteleostomi</taxon>
        <taxon>Actinopterygii</taxon>
        <taxon>Neopterygii</taxon>
        <taxon>Teleostei</taxon>
        <taxon>Anguilliformes</taxon>
        <taxon>Anguillidae</taxon>
        <taxon>Anguilla</taxon>
    </lineage>
</organism>
<dbReference type="AlphaFoldDB" id="A0A0E9UME1"/>
<protein>
    <submittedName>
        <fullName evidence="1">Uncharacterized protein</fullName>
    </submittedName>
</protein>
<name>A0A0E9UME1_ANGAN</name>
<sequence length="27" mass="3373">MYLLPEKKKLQNYECIKPIYFLFSFIC</sequence>
<proteinExistence type="predicted"/>
<reference evidence="1" key="1">
    <citation type="submission" date="2014-11" db="EMBL/GenBank/DDBJ databases">
        <authorList>
            <person name="Amaro Gonzalez C."/>
        </authorList>
    </citation>
    <scope>NUCLEOTIDE SEQUENCE</scope>
</reference>
<accession>A0A0E9UME1</accession>
<reference evidence="1" key="2">
    <citation type="journal article" date="2015" name="Fish Shellfish Immunol.">
        <title>Early steps in the European eel (Anguilla anguilla)-Vibrio vulnificus interaction in the gills: Role of the RtxA13 toxin.</title>
        <authorList>
            <person name="Callol A."/>
            <person name="Pajuelo D."/>
            <person name="Ebbesson L."/>
            <person name="Teles M."/>
            <person name="MacKenzie S."/>
            <person name="Amaro C."/>
        </authorList>
    </citation>
    <scope>NUCLEOTIDE SEQUENCE</scope>
</reference>
<evidence type="ECO:0000313" key="1">
    <source>
        <dbReference type="EMBL" id="JAH66138.1"/>
    </source>
</evidence>
<dbReference type="EMBL" id="GBXM01042439">
    <property type="protein sequence ID" value="JAH66138.1"/>
    <property type="molecule type" value="Transcribed_RNA"/>
</dbReference>